<protein>
    <submittedName>
        <fullName evidence="2">Uncharacterized protein</fullName>
    </submittedName>
</protein>
<sequence>MNIFRLARQAAAAEWHRAFGRAARPLTTARRPPRPPVQRQAITTSSRANRQRNPGTASPKRLTPISRISKSTRFTRPRPCQSITDYITRLHQLIYCFDEVQTAVDVRDALPARLEELVPSEADKIGRVSKTSFADPDGRIGAAVSRMQRFAGEILVSLDPGTEDGGVPTLPVKLVRQVRNFGDAVKRQALEKVITSLQQAKRDRLLHDTDLVRHRYKPSEAHVADLERQRAALENGQDMPLTRSGEMSAELKVLCESGAEEALKNELILRQLRAVQDPPVIATNEKKYVEWKEQGLEPAVVEASEDLKKRWTDVQTNLANRQAIRIGLTDRSYSIEERRKVRQGAGNRGITNIDYWDQKWVKVRGIAFENLQKAEEGLKAIQDEAMRAGLEPATLGNFGEVDSQILIFDEHAEDDESASVRSSAFSDRLAKRDAWQCWAMQIPPTLAESRMTSEQDSDESSPNWDTSSVPFGNGNSLTGQDVRDAAFPTAARKARMKKWKAHCEALRSDAAAVRDQRRFSVL</sequence>
<evidence type="ECO:0000256" key="1">
    <source>
        <dbReference type="SAM" id="MobiDB-lite"/>
    </source>
</evidence>
<keyword evidence="3" id="KW-1185">Reference proteome</keyword>
<dbReference type="OrthoDB" id="3638831at2759"/>
<proteinExistence type="predicted"/>
<evidence type="ECO:0000313" key="2">
    <source>
        <dbReference type="EMBL" id="PPJ61027.1"/>
    </source>
</evidence>
<feature type="compositionally biased region" description="Polar residues" evidence="1">
    <location>
        <begin position="40"/>
        <end position="56"/>
    </location>
</feature>
<gene>
    <name evidence="2" type="ORF">CBER1_02027</name>
</gene>
<dbReference type="EMBL" id="PNEN01000157">
    <property type="protein sequence ID" value="PPJ61027.1"/>
    <property type="molecule type" value="Genomic_DNA"/>
</dbReference>
<organism evidence="2 3">
    <name type="scientific">Cercospora berteroae</name>
    <dbReference type="NCBI Taxonomy" id="357750"/>
    <lineage>
        <taxon>Eukaryota</taxon>
        <taxon>Fungi</taxon>
        <taxon>Dikarya</taxon>
        <taxon>Ascomycota</taxon>
        <taxon>Pezizomycotina</taxon>
        <taxon>Dothideomycetes</taxon>
        <taxon>Dothideomycetidae</taxon>
        <taxon>Mycosphaerellales</taxon>
        <taxon>Mycosphaerellaceae</taxon>
        <taxon>Cercospora</taxon>
    </lineage>
</organism>
<reference evidence="3" key="1">
    <citation type="journal article" date="2017" name="bioRxiv">
        <title>Conservation of a gene cluster reveals novel cercosporin biosynthetic mechanisms and extends production to the genus Colletotrichum.</title>
        <authorList>
            <person name="de Jonge R."/>
            <person name="Ebert M.K."/>
            <person name="Huitt-Roehl C.R."/>
            <person name="Pal P."/>
            <person name="Suttle J.C."/>
            <person name="Spanner R.E."/>
            <person name="Neubauer J.D."/>
            <person name="Jurick W.M.II."/>
            <person name="Stott K.A."/>
            <person name="Secor G.A."/>
            <person name="Thomma B.P.H.J."/>
            <person name="Van de Peer Y."/>
            <person name="Townsend C.A."/>
            <person name="Bolton M.D."/>
        </authorList>
    </citation>
    <scope>NUCLEOTIDE SEQUENCE [LARGE SCALE GENOMIC DNA]</scope>
    <source>
        <strain evidence="3">CBS538.71</strain>
    </source>
</reference>
<feature type="region of interest" description="Disordered" evidence="1">
    <location>
        <begin position="446"/>
        <end position="482"/>
    </location>
</feature>
<dbReference type="Proteomes" id="UP000237631">
    <property type="component" value="Unassembled WGS sequence"/>
</dbReference>
<evidence type="ECO:0000313" key="3">
    <source>
        <dbReference type="Proteomes" id="UP000237631"/>
    </source>
</evidence>
<feature type="region of interest" description="Disordered" evidence="1">
    <location>
        <begin position="23"/>
        <end position="76"/>
    </location>
</feature>
<dbReference type="AlphaFoldDB" id="A0A2S6CMS9"/>
<feature type="compositionally biased region" description="Polar residues" evidence="1">
    <location>
        <begin position="450"/>
        <end position="479"/>
    </location>
</feature>
<accession>A0A2S6CMS9</accession>
<comment type="caution">
    <text evidence="2">The sequence shown here is derived from an EMBL/GenBank/DDBJ whole genome shotgun (WGS) entry which is preliminary data.</text>
</comment>
<name>A0A2S6CMS9_9PEZI</name>